<dbReference type="EMBL" id="BGPR01000073">
    <property type="protein sequence ID" value="GBL90660.1"/>
    <property type="molecule type" value="Genomic_DNA"/>
</dbReference>
<evidence type="ECO:0000313" key="1">
    <source>
        <dbReference type="EMBL" id="GBL90660.1"/>
    </source>
</evidence>
<keyword evidence="2" id="KW-1185">Reference proteome</keyword>
<gene>
    <name evidence="1" type="ORF">AVEN_219328_1</name>
</gene>
<evidence type="ECO:0000313" key="2">
    <source>
        <dbReference type="Proteomes" id="UP000499080"/>
    </source>
</evidence>
<dbReference type="AlphaFoldDB" id="A0A4Y2BEL2"/>
<comment type="caution">
    <text evidence="1">The sequence shown here is derived from an EMBL/GenBank/DDBJ whole genome shotgun (WGS) entry which is preliminary data.</text>
</comment>
<proteinExistence type="predicted"/>
<name>A0A4Y2BEL2_ARAVE</name>
<reference evidence="1 2" key="1">
    <citation type="journal article" date="2019" name="Sci. Rep.">
        <title>Orb-weaving spider Araneus ventricosus genome elucidates the spidroin gene catalogue.</title>
        <authorList>
            <person name="Kono N."/>
            <person name="Nakamura H."/>
            <person name="Ohtoshi R."/>
            <person name="Moran D.A.P."/>
            <person name="Shinohara A."/>
            <person name="Yoshida Y."/>
            <person name="Fujiwara M."/>
            <person name="Mori M."/>
            <person name="Tomita M."/>
            <person name="Arakawa K."/>
        </authorList>
    </citation>
    <scope>NUCLEOTIDE SEQUENCE [LARGE SCALE GENOMIC DNA]</scope>
</reference>
<sequence>METLTCGGMQIQKVVTRAVMTFGHPLPCLCDSISAREFEFYKRQMMERWTLGLGSPSHCIPPSSRRLITSDRLASLRRCQLIIQNLTISIYSLQRGDTGSA</sequence>
<dbReference type="Proteomes" id="UP000499080">
    <property type="component" value="Unassembled WGS sequence"/>
</dbReference>
<protein>
    <submittedName>
        <fullName evidence="1">Uncharacterized protein</fullName>
    </submittedName>
</protein>
<organism evidence="1 2">
    <name type="scientific">Araneus ventricosus</name>
    <name type="common">Orbweaver spider</name>
    <name type="synonym">Epeira ventricosa</name>
    <dbReference type="NCBI Taxonomy" id="182803"/>
    <lineage>
        <taxon>Eukaryota</taxon>
        <taxon>Metazoa</taxon>
        <taxon>Ecdysozoa</taxon>
        <taxon>Arthropoda</taxon>
        <taxon>Chelicerata</taxon>
        <taxon>Arachnida</taxon>
        <taxon>Araneae</taxon>
        <taxon>Araneomorphae</taxon>
        <taxon>Entelegynae</taxon>
        <taxon>Araneoidea</taxon>
        <taxon>Araneidae</taxon>
        <taxon>Araneus</taxon>
    </lineage>
</organism>
<accession>A0A4Y2BEL2</accession>